<evidence type="ECO:0000256" key="2">
    <source>
        <dbReference type="ARBA" id="ARBA00007787"/>
    </source>
</evidence>
<feature type="domain" description="Glutaredoxin" evidence="8">
    <location>
        <begin position="3"/>
        <end position="58"/>
    </location>
</feature>
<dbReference type="NCBIfam" id="TIGR02194">
    <property type="entry name" value="GlrX_NrdH"/>
    <property type="match status" value="1"/>
</dbReference>
<sequence length="81" mass="9052">MIITIYTRNNCVQCHATKRAMESRGVAFEMVDIDEVPQAAEELRAMGFRQLPVVVAGETRWSGFRPDLINRLASMPRAASA</sequence>
<dbReference type="GO" id="GO:0009055">
    <property type="term" value="F:electron transfer activity"/>
    <property type="evidence" value="ECO:0007669"/>
    <property type="project" value="TreeGrafter"/>
</dbReference>
<keyword evidence="6" id="KW-1015">Disulfide bond</keyword>
<keyword evidence="5" id="KW-0249">Electron transport</keyword>
<evidence type="ECO:0000256" key="1">
    <source>
        <dbReference type="ARBA" id="ARBA00002292"/>
    </source>
</evidence>
<dbReference type="PANTHER" id="PTHR34386">
    <property type="entry name" value="GLUTAREDOXIN"/>
    <property type="match status" value="1"/>
</dbReference>
<protein>
    <recommendedName>
        <fullName evidence="3">Glutaredoxin-like protein NrdH</fullName>
    </recommendedName>
</protein>
<evidence type="ECO:0000313" key="9">
    <source>
        <dbReference type="EMBL" id="VYT96819.1"/>
    </source>
</evidence>
<keyword evidence="7" id="KW-0676">Redox-active center</keyword>
<evidence type="ECO:0000256" key="4">
    <source>
        <dbReference type="ARBA" id="ARBA00022448"/>
    </source>
</evidence>
<dbReference type="InterPro" id="IPR051548">
    <property type="entry name" value="Grx-like_ET"/>
</dbReference>
<dbReference type="PROSITE" id="PS51354">
    <property type="entry name" value="GLUTAREDOXIN_2"/>
    <property type="match status" value="1"/>
</dbReference>
<dbReference type="AlphaFoldDB" id="A0A6N3AWJ9"/>
<reference evidence="9" key="1">
    <citation type="submission" date="2019-11" db="EMBL/GenBank/DDBJ databases">
        <authorList>
            <person name="Feng L."/>
        </authorList>
    </citation>
    <scope>NUCLEOTIDE SEQUENCE</scope>
    <source>
        <strain evidence="9">EMassiliensisLFYP7</strain>
    </source>
</reference>
<evidence type="ECO:0000256" key="7">
    <source>
        <dbReference type="ARBA" id="ARBA00023284"/>
    </source>
</evidence>
<evidence type="ECO:0000256" key="3">
    <source>
        <dbReference type="ARBA" id="ARBA00017945"/>
    </source>
</evidence>
<dbReference type="InterPro" id="IPR002109">
    <property type="entry name" value="Glutaredoxin"/>
</dbReference>
<dbReference type="CDD" id="cd02976">
    <property type="entry name" value="NrdH"/>
    <property type="match status" value="1"/>
</dbReference>
<organism evidence="9">
    <name type="scientific">Phytobacter massiliensis</name>
    <dbReference type="NCBI Taxonomy" id="1485952"/>
    <lineage>
        <taxon>Bacteria</taxon>
        <taxon>Pseudomonadati</taxon>
        <taxon>Pseudomonadota</taxon>
        <taxon>Gammaproteobacteria</taxon>
        <taxon>Enterobacterales</taxon>
        <taxon>Enterobacteriaceae</taxon>
        <taxon>Phytobacter</taxon>
    </lineage>
</organism>
<dbReference type="EMBL" id="CACRTZ010000005">
    <property type="protein sequence ID" value="VYT96819.1"/>
    <property type="molecule type" value="Genomic_DNA"/>
</dbReference>
<comment type="similarity">
    <text evidence="2">Belongs to the glutaredoxin family.</text>
</comment>
<dbReference type="NCBIfam" id="NF007657">
    <property type="entry name" value="PRK10329.1"/>
    <property type="match status" value="1"/>
</dbReference>
<dbReference type="RefSeq" id="WP_044180450.1">
    <property type="nucleotide sequence ID" value="NZ_CABKSF010000002.1"/>
</dbReference>
<evidence type="ECO:0000256" key="5">
    <source>
        <dbReference type="ARBA" id="ARBA00022982"/>
    </source>
</evidence>
<evidence type="ECO:0000259" key="8">
    <source>
        <dbReference type="Pfam" id="PF00462"/>
    </source>
</evidence>
<dbReference type="PANTHER" id="PTHR34386:SF1">
    <property type="entry name" value="GLUTAREDOXIN-LIKE PROTEIN NRDH"/>
    <property type="match status" value="1"/>
</dbReference>
<name>A0A6N3AWJ9_9ENTR</name>
<dbReference type="Gene3D" id="3.40.30.10">
    <property type="entry name" value="Glutaredoxin"/>
    <property type="match status" value="1"/>
</dbReference>
<dbReference type="OrthoDB" id="8545217at2"/>
<dbReference type="SUPFAM" id="SSF52833">
    <property type="entry name" value="Thioredoxin-like"/>
    <property type="match status" value="1"/>
</dbReference>
<accession>A0A6N3AWJ9</accession>
<evidence type="ECO:0000256" key="6">
    <source>
        <dbReference type="ARBA" id="ARBA00023157"/>
    </source>
</evidence>
<dbReference type="GO" id="GO:0045454">
    <property type="term" value="P:cell redox homeostasis"/>
    <property type="evidence" value="ECO:0007669"/>
    <property type="project" value="InterPro"/>
</dbReference>
<keyword evidence="4" id="KW-0813">Transport</keyword>
<gene>
    <name evidence="9" type="primary">nrdH</name>
    <name evidence="9" type="ORF">EMLFYP7_01069</name>
</gene>
<dbReference type="InterPro" id="IPR036249">
    <property type="entry name" value="Thioredoxin-like_sf"/>
</dbReference>
<dbReference type="InterPro" id="IPR011909">
    <property type="entry name" value="GlrX_NrdH"/>
</dbReference>
<dbReference type="Pfam" id="PF00462">
    <property type="entry name" value="Glutaredoxin"/>
    <property type="match status" value="1"/>
</dbReference>
<proteinExistence type="inferred from homology"/>
<comment type="function">
    <text evidence="1">Electron transport system for the ribonucleotide reductase system NrdEF.</text>
</comment>